<organism evidence="1 2">
    <name type="scientific">Strongyloides venezuelensis</name>
    <name type="common">Threadworm</name>
    <dbReference type="NCBI Taxonomy" id="75913"/>
    <lineage>
        <taxon>Eukaryota</taxon>
        <taxon>Metazoa</taxon>
        <taxon>Ecdysozoa</taxon>
        <taxon>Nematoda</taxon>
        <taxon>Chromadorea</taxon>
        <taxon>Rhabditida</taxon>
        <taxon>Tylenchina</taxon>
        <taxon>Panagrolaimomorpha</taxon>
        <taxon>Strongyloidoidea</taxon>
        <taxon>Strongyloididae</taxon>
        <taxon>Strongyloides</taxon>
    </lineage>
</organism>
<reference evidence="1" key="1">
    <citation type="submission" date="2014-07" db="EMBL/GenBank/DDBJ databases">
        <authorList>
            <person name="Martin A.A"/>
            <person name="De Silva N."/>
        </authorList>
    </citation>
    <scope>NUCLEOTIDE SEQUENCE</scope>
</reference>
<protein>
    <submittedName>
        <fullName evidence="2">Reverse transcriptase domain-containing protein</fullName>
    </submittedName>
</protein>
<dbReference type="Gene3D" id="3.10.10.10">
    <property type="entry name" value="HIV Type 1 Reverse Transcriptase, subunit A, domain 1"/>
    <property type="match status" value="1"/>
</dbReference>
<sequence>MMTLCGEEQEVELKCEIMETFPDVWSKSDFDLGLCKFNSPDIELSSEEIPEHKRYDPPLAMRNELANQVQMMLNTGIIKNSYKVKFVAHPIPVRKKDRTVRLYQKLCVLNKMVRKVRKKNAYWIKMVSIIVHIKKNTRKKGKLDNQNTMGKVIEITNFESDYSSMIVQSQMDKRCSQIAPLDKVREVTDSGITGPLKVGGRGEKKLKMML</sequence>
<evidence type="ECO:0000313" key="1">
    <source>
        <dbReference type="Proteomes" id="UP000035680"/>
    </source>
</evidence>
<reference evidence="2" key="2">
    <citation type="submission" date="2015-08" db="UniProtKB">
        <authorList>
            <consortium name="WormBaseParasite"/>
        </authorList>
    </citation>
    <scope>IDENTIFICATION</scope>
</reference>
<dbReference type="WBParaSite" id="SVE_0769000.1">
    <property type="protein sequence ID" value="SVE_0769000.1"/>
    <property type="gene ID" value="SVE_0769000"/>
</dbReference>
<keyword evidence="1" id="KW-1185">Reference proteome</keyword>
<dbReference type="AlphaFoldDB" id="A0A0K0FFP6"/>
<accession>A0A0K0FFP6</accession>
<dbReference type="SUPFAM" id="SSF56672">
    <property type="entry name" value="DNA/RNA polymerases"/>
    <property type="match status" value="1"/>
</dbReference>
<dbReference type="InterPro" id="IPR043502">
    <property type="entry name" value="DNA/RNA_pol_sf"/>
</dbReference>
<proteinExistence type="predicted"/>
<evidence type="ECO:0000313" key="2">
    <source>
        <dbReference type="WBParaSite" id="SVE_0769000.1"/>
    </source>
</evidence>
<dbReference type="Proteomes" id="UP000035680">
    <property type="component" value="Unassembled WGS sequence"/>
</dbReference>
<name>A0A0K0FFP6_STRVS</name>